<evidence type="ECO:0000256" key="2">
    <source>
        <dbReference type="ARBA" id="ARBA00022692"/>
    </source>
</evidence>
<dbReference type="InterPro" id="IPR006603">
    <property type="entry name" value="PQ-loop_rpt"/>
</dbReference>
<dbReference type="Proteomes" id="UP001595444">
    <property type="component" value="Unassembled WGS sequence"/>
</dbReference>
<evidence type="ECO:0000256" key="5">
    <source>
        <dbReference type="SAM" id="Phobius"/>
    </source>
</evidence>
<keyword evidence="7" id="KW-1185">Reference proteome</keyword>
<evidence type="ECO:0000256" key="4">
    <source>
        <dbReference type="ARBA" id="ARBA00023136"/>
    </source>
</evidence>
<accession>A0ABV7D1F2</accession>
<dbReference type="NCBIfam" id="NF037968">
    <property type="entry name" value="SemiSWEET_2"/>
    <property type="match status" value="1"/>
</dbReference>
<organism evidence="6 7">
    <name type="scientific">Kordiimonas pumila</name>
    <dbReference type="NCBI Taxonomy" id="2161677"/>
    <lineage>
        <taxon>Bacteria</taxon>
        <taxon>Pseudomonadati</taxon>
        <taxon>Pseudomonadota</taxon>
        <taxon>Alphaproteobacteria</taxon>
        <taxon>Kordiimonadales</taxon>
        <taxon>Kordiimonadaceae</taxon>
        <taxon>Kordiimonas</taxon>
    </lineage>
</organism>
<evidence type="ECO:0000313" key="7">
    <source>
        <dbReference type="Proteomes" id="UP001595444"/>
    </source>
</evidence>
<dbReference type="RefSeq" id="WP_194212586.1">
    <property type="nucleotide sequence ID" value="NZ_CP061205.1"/>
</dbReference>
<keyword evidence="2 5" id="KW-0812">Transmembrane</keyword>
<keyword evidence="4 5" id="KW-0472">Membrane</keyword>
<keyword evidence="3 5" id="KW-1133">Transmembrane helix</keyword>
<gene>
    <name evidence="6" type="ORF">ACFOKA_02645</name>
</gene>
<feature type="transmembrane region" description="Helical" evidence="5">
    <location>
        <begin position="60"/>
        <end position="79"/>
    </location>
</feature>
<name>A0ABV7D1F2_9PROT</name>
<comment type="caution">
    <text evidence="6">The sequence shown here is derived from an EMBL/GenBank/DDBJ whole genome shotgun (WGS) entry which is preliminary data.</text>
</comment>
<comment type="subcellular location">
    <subcellularLocation>
        <location evidence="1">Membrane</location>
        <topology evidence="1">Multi-pass membrane protein</topology>
    </subcellularLocation>
</comment>
<dbReference type="EMBL" id="JBHRSL010000002">
    <property type="protein sequence ID" value="MFC3050796.1"/>
    <property type="molecule type" value="Genomic_DNA"/>
</dbReference>
<dbReference type="Pfam" id="PF04193">
    <property type="entry name" value="PQ-loop"/>
    <property type="match status" value="1"/>
</dbReference>
<feature type="transmembrane region" description="Helical" evidence="5">
    <location>
        <begin position="35"/>
        <end position="54"/>
    </location>
</feature>
<proteinExistence type="predicted"/>
<reference evidence="7" key="1">
    <citation type="journal article" date="2019" name="Int. J. Syst. Evol. Microbiol.">
        <title>The Global Catalogue of Microorganisms (GCM) 10K type strain sequencing project: providing services to taxonomists for standard genome sequencing and annotation.</title>
        <authorList>
            <consortium name="The Broad Institute Genomics Platform"/>
            <consortium name="The Broad Institute Genome Sequencing Center for Infectious Disease"/>
            <person name="Wu L."/>
            <person name="Ma J."/>
        </authorList>
    </citation>
    <scope>NUCLEOTIDE SEQUENCE [LARGE SCALE GENOMIC DNA]</scope>
    <source>
        <strain evidence="7">KCTC 62164</strain>
    </source>
</reference>
<dbReference type="Gene3D" id="1.20.1280.290">
    <property type="match status" value="1"/>
</dbReference>
<evidence type="ECO:0000256" key="3">
    <source>
        <dbReference type="ARBA" id="ARBA00022989"/>
    </source>
</evidence>
<protein>
    <submittedName>
        <fullName evidence="6">SemiSWEET transporter</fullName>
    </submittedName>
</protein>
<evidence type="ECO:0000313" key="6">
    <source>
        <dbReference type="EMBL" id="MFC3050796.1"/>
    </source>
</evidence>
<sequence length="91" mass="10065">MALHIDTLGYGAAFLTTISFIPQALKVWREDNTSAISLGMYSLFVMGILLWLVYGAYIANYPITVANGITLCLAVSILYKKLQHVRAGRKL</sequence>
<evidence type="ECO:0000256" key="1">
    <source>
        <dbReference type="ARBA" id="ARBA00004141"/>
    </source>
</evidence>
<dbReference type="InterPro" id="IPR047662">
    <property type="entry name" value="SemiSWEET"/>
</dbReference>